<reference evidence="1" key="1">
    <citation type="journal article" date="2014" name="Int. J. Syst. Evol. Microbiol.">
        <title>Complete genome sequence of Corynebacterium casei LMG S-19264T (=DSM 44701T), isolated from a smear-ripened cheese.</title>
        <authorList>
            <consortium name="US DOE Joint Genome Institute (JGI-PGF)"/>
            <person name="Walter F."/>
            <person name="Albersmeier A."/>
            <person name="Kalinowski J."/>
            <person name="Ruckert C."/>
        </authorList>
    </citation>
    <scope>NUCLEOTIDE SEQUENCE</scope>
    <source>
        <strain evidence="1">JCM 12862</strain>
    </source>
</reference>
<evidence type="ECO:0000313" key="2">
    <source>
        <dbReference type="Proteomes" id="UP000612329"/>
    </source>
</evidence>
<dbReference type="Proteomes" id="UP000612329">
    <property type="component" value="Unassembled WGS sequence"/>
</dbReference>
<keyword evidence="2" id="KW-1185">Reference proteome</keyword>
<name>A0A8J3FFQ3_9FLAO</name>
<dbReference type="Pfam" id="PF13595">
    <property type="entry name" value="DUF4138"/>
    <property type="match status" value="1"/>
</dbReference>
<comment type="caution">
    <text evidence="1">The sequence shown here is derived from an EMBL/GenBank/DDBJ whole genome shotgun (WGS) entry which is preliminary data.</text>
</comment>
<dbReference type="InterPro" id="IPR022298">
    <property type="entry name" value="Conjug_transposon_TraN"/>
</dbReference>
<dbReference type="EMBL" id="BMNR01000003">
    <property type="protein sequence ID" value="GGK21918.1"/>
    <property type="molecule type" value="Genomic_DNA"/>
</dbReference>
<reference evidence="1" key="2">
    <citation type="submission" date="2020-09" db="EMBL/GenBank/DDBJ databases">
        <authorList>
            <person name="Sun Q."/>
            <person name="Ohkuma M."/>
        </authorList>
    </citation>
    <scope>NUCLEOTIDE SEQUENCE</scope>
    <source>
        <strain evidence="1">JCM 12862</strain>
    </source>
</reference>
<protein>
    <recommendedName>
        <fullName evidence="3">DUF4138 domain-containing protein</fullName>
    </recommendedName>
</protein>
<evidence type="ECO:0000313" key="1">
    <source>
        <dbReference type="EMBL" id="GGK21918.1"/>
    </source>
</evidence>
<accession>A0A8J3FFQ3</accession>
<evidence type="ECO:0008006" key="3">
    <source>
        <dbReference type="Google" id="ProtNLM"/>
    </source>
</evidence>
<organism evidence="1 2">
    <name type="scientific">Yeosuana aromativorans</name>
    <dbReference type="NCBI Taxonomy" id="288019"/>
    <lineage>
        <taxon>Bacteria</taxon>
        <taxon>Pseudomonadati</taxon>
        <taxon>Bacteroidota</taxon>
        <taxon>Flavobacteriia</taxon>
        <taxon>Flavobacteriales</taxon>
        <taxon>Flavobacteriaceae</taxon>
        <taxon>Yeosuana</taxon>
    </lineage>
</organism>
<proteinExistence type="predicted"/>
<gene>
    <name evidence="1" type="ORF">GCM10007962_15070</name>
</gene>
<dbReference type="AlphaFoldDB" id="A0A8J3FFQ3"/>
<sequence>MNVALFFPDPIRQGITGSENFVFTYNREREQNFGLLQASPGEVSNLLAVTSNGQVYAYILKYERHLARLNYFIREGACIGNEKPILDSLTNKIDRPKNIEKENYYRKFSEYLLRSRFSSMASIRKQGIVLGLLKVVHNMEEVYLVLEIKNRSGIDFGIDYLNVYRSIGTKKRKSSYQKLRMDEIYSYKTPSIVKDNQSKDFVYVLPKFVLGENEKLQIELMELNGSRKLKLIK</sequence>